<gene>
    <name evidence="2" type="ORF">GA0070564_107307</name>
</gene>
<keyword evidence="1" id="KW-0472">Membrane</keyword>
<proteinExistence type="predicted"/>
<dbReference type="RefSeq" id="WP_091612675.1">
    <property type="nucleotide sequence ID" value="NZ_FMCX01000007.1"/>
</dbReference>
<evidence type="ECO:0000313" key="3">
    <source>
        <dbReference type="Proteomes" id="UP000199504"/>
    </source>
</evidence>
<dbReference type="EMBL" id="FMCX01000007">
    <property type="protein sequence ID" value="SCF40155.1"/>
    <property type="molecule type" value="Genomic_DNA"/>
</dbReference>
<reference evidence="3" key="1">
    <citation type="submission" date="2016-06" db="EMBL/GenBank/DDBJ databases">
        <authorList>
            <person name="Varghese N."/>
            <person name="Submissions Spin"/>
        </authorList>
    </citation>
    <scope>NUCLEOTIDE SEQUENCE [LARGE SCALE GENOMIC DNA]</scope>
    <source>
        <strain evidence="3">DSM 44830</strain>
    </source>
</reference>
<evidence type="ECO:0008006" key="4">
    <source>
        <dbReference type="Google" id="ProtNLM"/>
    </source>
</evidence>
<dbReference type="AlphaFoldDB" id="A0A1C5A4L3"/>
<name>A0A1C5A4L3_9ACTN</name>
<evidence type="ECO:0000256" key="1">
    <source>
        <dbReference type="SAM" id="Phobius"/>
    </source>
</evidence>
<keyword evidence="1" id="KW-1133">Transmembrane helix</keyword>
<keyword evidence="3" id="KW-1185">Reference proteome</keyword>
<evidence type="ECO:0000313" key="2">
    <source>
        <dbReference type="EMBL" id="SCF40155.1"/>
    </source>
</evidence>
<organism evidence="2 3">
    <name type="scientific">Micromonospora mirobrigensis</name>
    <dbReference type="NCBI Taxonomy" id="262898"/>
    <lineage>
        <taxon>Bacteria</taxon>
        <taxon>Bacillati</taxon>
        <taxon>Actinomycetota</taxon>
        <taxon>Actinomycetes</taxon>
        <taxon>Micromonosporales</taxon>
        <taxon>Micromonosporaceae</taxon>
        <taxon>Micromonospora</taxon>
    </lineage>
</organism>
<protein>
    <recommendedName>
        <fullName evidence="4">DUF4190 domain-containing protein</fullName>
    </recommendedName>
</protein>
<accession>A0A1C5A4L3</accession>
<sequence>MADMHTSTARPRSSAARICTILGFVFAVLAVFFFPLLFGIVGLVLGIVGAVMGDKPLGWYAAAASVAGAVLGMVLAAIVLNS</sequence>
<dbReference type="Proteomes" id="UP000199504">
    <property type="component" value="Unassembled WGS sequence"/>
</dbReference>
<feature type="transmembrane region" description="Helical" evidence="1">
    <location>
        <begin position="57"/>
        <end position="80"/>
    </location>
</feature>
<keyword evidence="1" id="KW-0812">Transmembrane</keyword>
<feature type="transmembrane region" description="Helical" evidence="1">
    <location>
        <begin position="21"/>
        <end position="51"/>
    </location>
</feature>